<proteinExistence type="predicted"/>
<evidence type="ECO:0000313" key="1">
    <source>
        <dbReference type="EMBL" id="JAH00948.1"/>
    </source>
</evidence>
<organism evidence="1">
    <name type="scientific">Anguilla anguilla</name>
    <name type="common">European freshwater eel</name>
    <name type="synonym">Muraena anguilla</name>
    <dbReference type="NCBI Taxonomy" id="7936"/>
    <lineage>
        <taxon>Eukaryota</taxon>
        <taxon>Metazoa</taxon>
        <taxon>Chordata</taxon>
        <taxon>Craniata</taxon>
        <taxon>Vertebrata</taxon>
        <taxon>Euteleostomi</taxon>
        <taxon>Actinopterygii</taxon>
        <taxon>Neopterygii</taxon>
        <taxon>Teleostei</taxon>
        <taxon>Anguilliformes</taxon>
        <taxon>Anguillidae</taxon>
        <taxon>Anguilla</taxon>
    </lineage>
</organism>
<accession>A0A0E9PAS8</accession>
<reference evidence="1" key="2">
    <citation type="journal article" date="2015" name="Fish Shellfish Immunol.">
        <title>Early steps in the European eel (Anguilla anguilla)-Vibrio vulnificus interaction in the gills: Role of the RtxA13 toxin.</title>
        <authorList>
            <person name="Callol A."/>
            <person name="Pajuelo D."/>
            <person name="Ebbesson L."/>
            <person name="Teles M."/>
            <person name="MacKenzie S."/>
            <person name="Amaro C."/>
        </authorList>
    </citation>
    <scope>NUCLEOTIDE SEQUENCE</scope>
</reference>
<sequence length="25" mass="2862">MRCLSYPAYLKFLCIAIQLTLAEVT</sequence>
<dbReference type="EMBL" id="GBXM01107629">
    <property type="protein sequence ID" value="JAH00948.1"/>
    <property type="molecule type" value="Transcribed_RNA"/>
</dbReference>
<protein>
    <submittedName>
        <fullName evidence="1">Uncharacterized protein</fullName>
    </submittedName>
</protein>
<dbReference type="AlphaFoldDB" id="A0A0E9PAS8"/>
<reference evidence="1" key="1">
    <citation type="submission" date="2014-11" db="EMBL/GenBank/DDBJ databases">
        <authorList>
            <person name="Amaro Gonzalez C."/>
        </authorList>
    </citation>
    <scope>NUCLEOTIDE SEQUENCE</scope>
</reference>
<name>A0A0E9PAS8_ANGAN</name>